<dbReference type="RefSeq" id="WP_178645430.1">
    <property type="nucleotide sequence ID" value="NZ_JBBMEJ010000008.1"/>
</dbReference>
<dbReference type="Proteomes" id="UP001473063">
    <property type="component" value="Unassembled WGS sequence"/>
</dbReference>
<sequence>MAENKISKKELLQSIDQVSFAIDDLLLFLDTHPCEKRALDYYGELSLRRNELLEKYAGLYGPLTIDTGNDSCLNSWQWMEQPFPWEQEGGCR</sequence>
<dbReference type="EMBL" id="JBBMEJ010000008">
    <property type="protein sequence ID" value="MEQ2370868.1"/>
    <property type="molecule type" value="Genomic_DNA"/>
</dbReference>
<feature type="domain" description="Protein CotJB" evidence="1">
    <location>
        <begin position="10"/>
        <end position="86"/>
    </location>
</feature>
<accession>A0ABV1BHY9</accession>
<keyword evidence="3" id="KW-1185">Reference proteome</keyword>
<comment type="caution">
    <text evidence="2">The sequence shown here is derived from an EMBL/GenBank/DDBJ whole genome shotgun (WGS) entry which is preliminary data.</text>
</comment>
<evidence type="ECO:0000313" key="3">
    <source>
        <dbReference type="Proteomes" id="UP001473063"/>
    </source>
</evidence>
<proteinExistence type="predicted"/>
<dbReference type="InterPro" id="IPR024207">
    <property type="entry name" value="CotJB_dom"/>
</dbReference>
<evidence type="ECO:0000313" key="2">
    <source>
        <dbReference type="EMBL" id="MEQ2370868.1"/>
    </source>
</evidence>
<reference evidence="2 3" key="1">
    <citation type="submission" date="2024-03" db="EMBL/GenBank/DDBJ databases">
        <title>Human intestinal bacterial collection.</title>
        <authorList>
            <person name="Pauvert C."/>
            <person name="Hitch T.C.A."/>
            <person name="Clavel T."/>
        </authorList>
    </citation>
    <scope>NUCLEOTIDE SEQUENCE [LARGE SCALE GENOMIC DNA]</scope>
    <source>
        <strain evidence="2 3">CLA-JM-H16</strain>
    </source>
</reference>
<organism evidence="2 3">
    <name type="scientific">Blautia aquisgranensis</name>
    <dbReference type="NCBI Taxonomy" id="3133153"/>
    <lineage>
        <taxon>Bacteria</taxon>
        <taxon>Bacillati</taxon>
        <taxon>Bacillota</taxon>
        <taxon>Clostridia</taxon>
        <taxon>Lachnospirales</taxon>
        <taxon>Lachnospiraceae</taxon>
        <taxon>Blautia</taxon>
    </lineage>
</organism>
<keyword evidence="2" id="KW-0946">Virion</keyword>
<gene>
    <name evidence="2" type="ORF">WMO28_07915</name>
</gene>
<evidence type="ECO:0000259" key="1">
    <source>
        <dbReference type="Pfam" id="PF12652"/>
    </source>
</evidence>
<name>A0ABV1BHY9_9FIRM</name>
<dbReference type="Pfam" id="PF12652">
    <property type="entry name" value="CotJB"/>
    <property type="match status" value="1"/>
</dbReference>
<keyword evidence="2" id="KW-0167">Capsid protein</keyword>
<protein>
    <submittedName>
        <fullName evidence="2">Spore coat protein CotJB</fullName>
    </submittedName>
</protein>